<feature type="compositionally biased region" description="Polar residues" evidence="8">
    <location>
        <begin position="731"/>
        <end position="744"/>
    </location>
</feature>
<organism evidence="12">
    <name type="scientific">Hydatigena taeniaeformis</name>
    <name type="common">Feline tapeworm</name>
    <name type="synonym">Taenia taeniaeformis</name>
    <dbReference type="NCBI Taxonomy" id="6205"/>
    <lineage>
        <taxon>Eukaryota</taxon>
        <taxon>Metazoa</taxon>
        <taxon>Spiralia</taxon>
        <taxon>Lophotrochozoa</taxon>
        <taxon>Platyhelminthes</taxon>
        <taxon>Cestoda</taxon>
        <taxon>Eucestoda</taxon>
        <taxon>Cyclophyllidea</taxon>
        <taxon>Taeniidae</taxon>
        <taxon>Hydatigera</taxon>
    </lineage>
</organism>
<feature type="region of interest" description="Disordered" evidence="8">
    <location>
        <begin position="860"/>
        <end position="898"/>
    </location>
</feature>
<proteinExistence type="inferred from homology"/>
<dbReference type="GO" id="GO:0005856">
    <property type="term" value="C:cytoskeleton"/>
    <property type="evidence" value="ECO:0007669"/>
    <property type="project" value="TreeGrafter"/>
</dbReference>
<dbReference type="GO" id="GO:0005737">
    <property type="term" value="C:cytoplasm"/>
    <property type="evidence" value="ECO:0007669"/>
    <property type="project" value="TreeGrafter"/>
</dbReference>
<keyword evidence="6 7" id="KW-0067">ATP-binding</keyword>
<keyword evidence="4 7" id="KW-0547">Nucleotide-binding</keyword>
<evidence type="ECO:0000256" key="6">
    <source>
        <dbReference type="ARBA" id="ARBA00022840"/>
    </source>
</evidence>
<dbReference type="InterPro" id="IPR017441">
    <property type="entry name" value="Protein_kinase_ATP_BS"/>
</dbReference>
<evidence type="ECO:0000256" key="5">
    <source>
        <dbReference type="ARBA" id="ARBA00022777"/>
    </source>
</evidence>
<keyword evidence="5" id="KW-0418">Kinase</keyword>
<feature type="binding site" evidence="7">
    <location>
        <position position="127"/>
    </location>
    <ligand>
        <name>ATP</name>
        <dbReference type="ChEBI" id="CHEBI:30616"/>
    </ligand>
</feature>
<dbReference type="PANTHER" id="PTHR24058">
    <property type="entry name" value="DUAL SPECIFICITY PROTEIN KINASE"/>
    <property type="match status" value="1"/>
</dbReference>
<evidence type="ECO:0000256" key="4">
    <source>
        <dbReference type="ARBA" id="ARBA00022741"/>
    </source>
</evidence>
<dbReference type="GO" id="GO:0004674">
    <property type="term" value="F:protein serine/threonine kinase activity"/>
    <property type="evidence" value="ECO:0007669"/>
    <property type="project" value="UniProtKB-KW"/>
</dbReference>
<dbReference type="Gene3D" id="3.30.200.20">
    <property type="entry name" value="Phosphorylase Kinase, domain 1"/>
    <property type="match status" value="1"/>
</dbReference>
<dbReference type="STRING" id="6205.A0A0R3WZ98"/>
<keyword evidence="3" id="KW-0808">Transferase</keyword>
<dbReference type="AlphaFoldDB" id="A0A0R3WZ98"/>
<evidence type="ECO:0000259" key="9">
    <source>
        <dbReference type="PROSITE" id="PS50011"/>
    </source>
</evidence>
<dbReference type="Proteomes" id="UP000274429">
    <property type="component" value="Unassembled WGS sequence"/>
</dbReference>
<evidence type="ECO:0000256" key="1">
    <source>
        <dbReference type="ARBA" id="ARBA00008867"/>
    </source>
</evidence>
<dbReference type="Pfam" id="PF00069">
    <property type="entry name" value="Pkinase"/>
    <property type="match status" value="1"/>
</dbReference>
<dbReference type="SMART" id="SM00220">
    <property type="entry name" value="S_TKc"/>
    <property type="match status" value="1"/>
</dbReference>
<dbReference type="OrthoDB" id="9332038at2759"/>
<evidence type="ECO:0000313" key="11">
    <source>
        <dbReference type="Proteomes" id="UP000274429"/>
    </source>
</evidence>
<dbReference type="WBParaSite" id="TTAC_0000610401-mRNA-1">
    <property type="protein sequence ID" value="TTAC_0000610401-mRNA-1"/>
    <property type="gene ID" value="TTAC_0000610401"/>
</dbReference>
<dbReference type="InterPro" id="IPR008271">
    <property type="entry name" value="Ser/Thr_kinase_AS"/>
</dbReference>
<evidence type="ECO:0000313" key="12">
    <source>
        <dbReference type="WBParaSite" id="TTAC_0000610401-mRNA-1"/>
    </source>
</evidence>
<dbReference type="PROSITE" id="PS50011">
    <property type="entry name" value="PROTEIN_KINASE_DOM"/>
    <property type="match status" value="1"/>
</dbReference>
<dbReference type="PROSITE" id="PS00107">
    <property type="entry name" value="PROTEIN_KINASE_ATP"/>
    <property type="match status" value="1"/>
</dbReference>
<feature type="region of interest" description="Disordered" evidence="8">
    <location>
        <begin position="575"/>
        <end position="595"/>
    </location>
</feature>
<dbReference type="PANTHER" id="PTHR24058:SF22">
    <property type="entry name" value="DUAL SPECIFICITY TYROSINE-PHOSPHORYLATION-REGULATED KINASE 4"/>
    <property type="match status" value="1"/>
</dbReference>
<dbReference type="Gene3D" id="1.10.510.10">
    <property type="entry name" value="Transferase(Phosphotransferase) domain 1"/>
    <property type="match status" value="1"/>
</dbReference>
<dbReference type="GO" id="GO:0005524">
    <property type="term" value="F:ATP binding"/>
    <property type="evidence" value="ECO:0007669"/>
    <property type="project" value="UniProtKB-UniRule"/>
</dbReference>
<dbReference type="PROSITE" id="PS00108">
    <property type="entry name" value="PROTEIN_KINASE_ST"/>
    <property type="match status" value="1"/>
</dbReference>
<name>A0A0R3WZ98_HYDTA</name>
<keyword evidence="2" id="KW-0723">Serine/threonine-protein kinase</keyword>
<accession>A0A0R3WZ98</accession>
<evidence type="ECO:0000256" key="3">
    <source>
        <dbReference type="ARBA" id="ARBA00022679"/>
    </source>
</evidence>
<keyword evidence="11" id="KW-1185">Reference proteome</keyword>
<feature type="domain" description="Protein kinase" evidence="9">
    <location>
        <begin position="98"/>
        <end position="461"/>
    </location>
</feature>
<dbReference type="EMBL" id="UYWX01020293">
    <property type="protein sequence ID" value="VDM30236.1"/>
    <property type="molecule type" value="Genomic_DNA"/>
</dbReference>
<protein>
    <submittedName>
        <fullName evidence="12">Protein kinase domain-containing protein</fullName>
    </submittedName>
</protein>
<reference evidence="10 11" key="2">
    <citation type="submission" date="2018-11" db="EMBL/GenBank/DDBJ databases">
        <authorList>
            <consortium name="Pathogen Informatics"/>
        </authorList>
    </citation>
    <scope>NUCLEOTIDE SEQUENCE [LARGE SCALE GENOMIC DNA]</scope>
</reference>
<comment type="similarity">
    <text evidence="1">Belongs to the protein kinase superfamily. CMGC Ser/Thr protein kinase family. MNB/DYRK subfamily.</text>
</comment>
<evidence type="ECO:0000256" key="7">
    <source>
        <dbReference type="PROSITE-ProRule" id="PRU10141"/>
    </source>
</evidence>
<evidence type="ECO:0000313" key="10">
    <source>
        <dbReference type="EMBL" id="VDM30236.1"/>
    </source>
</evidence>
<dbReference type="InterPro" id="IPR050494">
    <property type="entry name" value="Ser_Thr_dual-spec_kinase"/>
</dbReference>
<reference evidence="12" key="1">
    <citation type="submission" date="2016-04" db="UniProtKB">
        <authorList>
            <consortium name="WormBaseParasite"/>
        </authorList>
    </citation>
    <scope>IDENTIFICATION</scope>
</reference>
<dbReference type="InterPro" id="IPR000719">
    <property type="entry name" value="Prot_kinase_dom"/>
</dbReference>
<feature type="compositionally biased region" description="Basic and acidic residues" evidence="8">
    <location>
        <begin position="815"/>
        <end position="837"/>
    </location>
</feature>
<dbReference type="SUPFAM" id="SSF56112">
    <property type="entry name" value="Protein kinase-like (PK-like)"/>
    <property type="match status" value="1"/>
</dbReference>
<gene>
    <name evidence="10" type="ORF">TTAC_LOCUS6089</name>
</gene>
<evidence type="ECO:0000256" key="8">
    <source>
        <dbReference type="SAM" id="MobiDB-lite"/>
    </source>
</evidence>
<feature type="region of interest" description="Disordered" evidence="8">
    <location>
        <begin position="785"/>
        <end position="844"/>
    </location>
</feature>
<evidence type="ECO:0000256" key="2">
    <source>
        <dbReference type="ARBA" id="ARBA00022527"/>
    </source>
</evidence>
<feature type="region of interest" description="Disordered" evidence="8">
    <location>
        <begin position="22"/>
        <end position="45"/>
    </location>
</feature>
<sequence>MVNKPAQDIAGESQRKKLFSISRSSCKTDESGKANRLQMGGDKDEPTKRQIVSLLVYYQGENMSREFAKHLSFRLNGRKNSKDTTYHEIPHDHIDFRYECIRSLGKGSFGNVVLVIDHKEGKECALKVVRRDIRFTTQAKEEIAILELLQKSNPNPKGSWDHFPIVRLIEHFMFREHMCLSFELLGCSLYDLIKDKKDQGLPRDRVRRLMASVLNGLSYVWKAGIIHCDLKPENVLLVSRASDGGPEDIRDHVKIIDFGSSCFVGKQCYPYIQSRFYRAPEVIMRLEYSQPIDMWSFGCLVFEMIRGYPLFPGEDEFDQLACMMEKLGMPPWTMVGPSRVFSRYFAEVDGTRKYYRPQDKQTPLKFIPRYCTIRQVSEGVAELQPNLSKKTRRLRKPPGSVPVAHALVSTLSHSSGKYTDYVPTPSEEVDNIHVVRLVEACLNWIPEKRINPDQAKTFSWFNYKSTHYNGLTQMTQLSRPTLFPNLSAASSKRSSESSQVSLLAETIPSHKAPQPNGGFLPVVPVYAAATAAAPVPAMLSSSPHNIMAPRNIANPMALTNPARIKNSAIAVSPTGLEPYRKHGSSASISSGENKQEERVIYPRINNKPPSPKSSIVEYNPGHGYNTSNLEKKVSDISLASHTSSIDDVASRTFDNLRYIKRNGVQVNERYLEPSTRSRRRNQSMEPKRHTQPVGGEEVTKEPNIPPLFGYISSKTAARSSSEEEDSESSGRHNPNSFNKTSQWDISAVDRRAGKAINTDVRSKAPKVPQYLSFNTEALIADRRPALAKTRSMGEHSETLTQNNSDDSEMSSIKRPIYDSLRRQKRNNSRDLLKEPRFLESGTKISPQQLKELQSTIPSRTRPYVTKDGGGKLTQPHTDHRRRRFAGKSSSTNQLSEFRDVGLTNSHSIEMLTNTRPRLNEAGDSDNNSFMDLNKIQSSIMMIKPQT</sequence>
<feature type="region of interest" description="Disordered" evidence="8">
    <location>
        <begin position="668"/>
        <end position="746"/>
    </location>
</feature>
<dbReference type="InterPro" id="IPR011009">
    <property type="entry name" value="Kinase-like_dom_sf"/>
</dbReference>